<keyword evidence="5 7" id="KW-0520">NAD</keyword>
<dbReference type="SUPFAM" id="SSF48179">
    <property type="entry name" value="6-phosphogluconate dehydrogenase C-terminal domain-like"/>
    <property type="match status" value="1"/>
</dbReference>
<dbReference type="KEGG" id="cchl:FPL14_05855"/>
<keyword evidence="4 7" id="KW-0560">Oxidoreductase</keyword>
<dbReference type="InterPro" id="IPR017476">
    <property type="entry name" value="UDP-Glc/GDP-Man"/>
</dbReference>
<dbReference type="Pfam" id="PF00984">
    <property type="entry name" value="UDPG_MGDP_dh"/>
    <property type="match status" value="1"/>
</dbReference>
<feature type="binding site" evidence="10">
    <location>
        <position position="35"/>
    </location>
    <ligand>
        <name>NAD(+)</name>
        <dbReference type="ChEBI" id="CHEBI:57540"/>
    </ligand>
</feature>
<dbReference type="SUPFAM" id="SSF52413">
    <property type="entry name" value="UDP-glucose/GDP-mannose dehydrogenase C-terminal domain"/>
    <property type="match status" value="1"/>
</dbReference>
<evidence type="ECO:0000313" key="13">
    <source>
        <dbReference type="Proteomes" id="UP000515679"/>
    </source>
</evidence>
<dbReference type="UniPathway" id="UPA00038">
    <property type="reaction ID" value="UER00491"/>
</dbReference>
<evidence type="ECO:0000256" key="7">
    <source>
        <dbReference type="PIRNR" id="PIRNR000124"/>
    </source>
</evidence>
<feature type="binding site" evidence="9">
    <location>
        <begin position="152"/>
        <end position="155"/>
    </location>
    <ligand>
        <name>substrate</name>
    </ligand>
</feature>
<feature type="binding site" evidence="10">
    <location>
        <position position="155"/>
    </location>
    <ligand>
        <name>NAD(+)</name>
        <dbReference type="ChEBI" id="CHEBI:57540"/>
    </ligand>
</feature>
<feature type="domain" description="UDP-glucose/GDP-mannose dehydrogenase C-terminal" evidence="11">
    <location>
        <begin position="313"/>
        <end position="414"/>
    </location>
</feature>
<dbReference type="PANTHER" id="PTHR43750:SF3">
    <property type="entry name" value="UDP-GLUCOSE 6-DEHYDROGENASE TUAD"/>
    <property type="match status" value="1"/>
</dbReference>
<feature type="binding site" evidence="9">
    <location>
        <begin position="249"/>
        <end position="253"/>
    </location>
    <ligand>
        <name>substrate</name>
    </ligand>
</feature>
<feature type="binding site" evidence="10">
    <location>
        <position position="121"/>
    </location>
    <ligand>
        <name>NAD(+)</name>
        <dbReference type="ChEBI" id="CHEBI:57540"/>
    </ligand>
</feature>
<comment type="catalytic activity">
    <reaction evidence="6 7">
        <text>UDP-alpha-D-glucose + 2 NAD(+) + H2O = UDP-alpha-D-glucuronate + 2 NADH + 3 H(+)</text>
        <dbReference type="Rhea" id="RHEA:23596"/>
        <dbReference type="ChEBI" id="CHEBI:15377"/>
        <dbReference type="ChEBI" id="CHEBI:15378"/>
        <dbReference type="ChEBI" id="CHEBI:57540"/>
        <dbReference type="ChEBI" id="CHEBI:57945"/>
        <dbReference type="ChEBI" id="CHEBI:58052"/>
        <dbReference type="ChEBI" id="CHEBI:58885"/>
        <dbReference type="EC" id="1.1.1.22"/>
    </reaction>
</comment>
<evidence type="ECO:0000256" key="5">
    <source>
        <dbReference type="ARBA" id="ARBA00023027"/>
    </source>
</evidence>
<feature type="binding site" evidence="10">
    <location>
        <position position="86"/>
    </location>
    <ligand>
        <name>NAD(+)</name>
        <dbReference type="ChEBI" id="CHEBI:57540"/>
    </ligand>
</feature>
<proteinExistence type="inferred from homology"/>
<dbReference type="SMART" id="SM00984">
    <property type="entry name" value="UDPG_MGDP_dh_C"/>
    <property type="match status" value="1"/>
</dbReference>
<comment type="similarity">
    <text evidence="2 7">Belongs to the UDP-glucose/GDP-mannose dehydrogenase family.</text>
</comment>
<evidence type="ECO:0000256" key="8">
    <source>
        <dbReference type="PIRSR" id="PIRSR500134-1"/>
    </source>
</evidence>
<dbReference type="RefSeq" id="WP_182302137.1">
    <property type="nucleotide sequence ID" value="NZ_CP041969.1"/>
</dbReference>
<feature type="binding site" evidence="10">
    <location>
        <position position="30"/>
    </location>
    <ligand>
        <name>NAD(+)</name>
        <dbReference type="ChEBI" id="CHEBI:57540"/>
    </ligand>
</feature>
<name>A0A7G5BUZ6_9BACL</name>
<evidence type="ECO:0000256" key="1">
    <source>
        <dbReference type="ARBA" id="ARBA00004701"/>
    </source>
</evidence>
<sequence length="430" mass="47666">MKILVTGTGYVGTTTALVLSEMGWNVTGLDTDERKIDLLRQGSIPFYEDGLEALLNKQLQSGKLRFTADVEKALQDNDVIFVCVGTPSLPDGSADMQYMKQVAENIGRYMNKYQLIVNKSTVPVGTQEKMSDWIRSAQLSPQPFDVVSNPEFLREGRALSDARYPDRVIIGADNDHAAKLLKALYHSLNCPVIITTPRTAELIKYAANAFLATKISFINEIAELCDRLDVNVKEVAQGIGLDPRIGLSFLHAGIGYGGSCFPKDVAALLRTATEQNTELSLLEKVISVNRSKYLNMLDKARNRLGNLENKKVAVLGLAFKPDTDDIREAPAIRIIRSLLEEKAHVSVHDPVAKLPPDLAQSAAVQCLLPEQALIGADAVLLCTEWNDYQHIGWERMKKIMNRPNVFDGRNMLSAKQMKAMGYHYEGIGYR</sequence>
<dbReference type="GO" id="GO:0006065">
    <property type="term" value="P:UDP-glucuronate biosynthetic process"/>
    <property type="evidence" value="ECO:0007669"/>
    <property type="project" value="UniProtKB-UniPathway"/>
</dbReference>
<dbReference type="InterPro" id="IPR014026">
    <property type="entry name" value="UDP-Glc/GDP-Man_DH_dimer"/>
</dbReference>
<evidence type="ECO:0000259" key="11">
    <source>
        <dbReference type="SMART" id="SM00984"/>
    </source>
</evidence>
<dbReference type="GO" id="GO:0051287">
    <property type="term" value="F:NAD binding"/>
    <property type="evidence" value="ECO:0007669"/>
    <property type="project" value="InterPro"/>
</dbReference>
<dbReference type="PIRSF" id="PIRSF500134">
    <property type="entry name" value="UDPglc_DH_bac"/>
    <property type="match status" value="1"/>
</dbReference>
<dbReference type="NCBIfam" id="TIGR03026">
    <property type="entry name" value="NDP-sugDHase"/>
    <property type="match status" value="1"/>
</dbReference>
<dbReference type="EC" id="1.1.1.22" evidence="3 7"/>
<comment type="pathway">
    <text evidence="1">Nucleotide-sugar biosynthesis; UDP-alpha-D-glucuronate biosynthesis; UDP-alpha-D-glucuronate from UDP-alpha-D-glucose: step 1/1.</text>
</comment>
<dbReference type="InterPro" id="IPR014027">
    <property type="entry name" value="UDP-Glc/GDP-Man_DH_C"/>
</dbReference>
<feature type="binding site" evidence="9">
    <location>
        <position position="320"/>
    </location>
    <ligand>
        <name>substrate</name>
    </ligand>
</feature>
<evidence type="ECO:0000256" key="3">
    <source>
        <dbReference type="ARBA" id="ARBA00012954"/>
    </source>
</evidence>
<dbReference type="GO" id="GO:0000271">
    <property type="term" value="P:polysaccharide biosynthetic process"/>
    <property type="evidence" value="ECO:0007669"/>
    <property type="project" value="InterPro"/>
</dbReference>
<feature type="binding site" evidence="10">
    <location>
        <position position="327"/>
    </location>
    <ligand>
        <name>NAD(+)</name>
        <dbReference type="ChEBI" id="CHEBI:57540"/>
    </ligand>
</feature>
<dbReference type="PIRSF" id="PIRSF000124">
    <property type="entry name" value="UDPglc_GDPman_dh"/>
    <property type="match status" value="1"/>
</dbReference>
<dbReference type="AlphaFoldDB" id="A0A7G5BUZ6"/>
<dbReference type="Proteomes" id="UP000515679">
    <property type="component" value="Chromosome"/>
</dbReference>
<protein>
    <recommendedName>
        <fullName evidence="3 7">UDP-glucose 6-dehydrogenase</fullName>
        <ecNumber evidence="3 7">1.1.1.22</ecNumber>
    </recommendedName>
</protein>
<dbReference type="EMBL" id="CP041969">
    <property type="protein sequence ID" value="QMV40780.1"/>
    <property type="molecule type" value="Genomic_DNA"/>
</dbReference>
<dbReference type="GO" id="GO:0003979">
    <property type="term" value="F:UDP-glucose 6-dehydrogenase activity"/>
    <property type="evidence" value="ECO:0007669"/>
    <property type="project" value="UniProtKB-EC"/>
</dbReference>
<dbReference type="InterPro" id="IPR001732">
    <property type="entry name" value="UDP-Glc/GDP-Man_DH_N"/>
</dbReference>
<dbReference type="PANTHER" id="PTHR43750">
    <property type="entry name" value="UDP-GLUCOSE 6-DEHYDROGENASE TUAD"/>
    <property type="match status" value="1"/>
</dbReference>
<accession>A0A7G5BUZ6</accession>
<dbReference type="SUPFAM" id="SSF51735">
    <property type="entry name" value="NAD(P)-binding Rossmann-fold domains"/>
    <property type="match status" value="1"/>
</dbReference>
<dbReference type="Gene3D" id="3.40.50.720">
    <property type="entry name" value="NAD(P)-binding Rossmann-like Domain"/>
    <property type="match status" value="2"/>
</dbReference>
<evidence type="ECO:0000256" key="6">
    <source>
        <dbReference type="ARBA" id="ARBA00047473"/>
    </source>
</evidence>
<evidence type="ECO:0000256" key="10">
    <source>
        <dbReference type="PIRSR" id="PIRSR500134-3"/>
    </source>
</evidence>
<evidence type="ECO:0000256" key="2">
    <source>
        <dbReference type="ARBA" id="ARBA00006601"/>
    </source>
</evidence>
<evidence type="ECO:0000313" key="12">
    <source>
        <dbReference type="EMBL" id="QMV40780.1"/>
    </source>
</evidence>
<feature type="binding site" evidence="10">
    <location>
        <position position="263"/>
    </location>
    <ligand>
        <name>NAD(+)</name>
        <dbReference type="ChEBI" id="CHEBI:57540"/>
    </ligand>
</feature>
<dbReference type="InterPro" id="IPR008927">
    <property type="entry name" value="6-PGluconate_DH-like_C_sf"/>
</dbReference>
<dbReference type="InterPro" id="IPR028357">
    <property type="entry name" value="UDPglc_DH_bac"/>
</dbReference>
<dbReference type="Pfam" id="PF03721">
    <property type="entry name" value="UDPG_MGDP_dh_N"/>
    <property type="match status" value="1"/>
</dbReference>
<feature type="active site" description="Nucleophile" evidence="8">
    <location>
        <position position="260"/>
    </location>
</feature>
<dbReference type="InterPro" id="IPR036291">
    <property type="entry name" value="NAD(P)-bd_dom_sf"/>
</dbReference>
<dbReference type="Gene3D" id="1.20.5.100">
    <property type="entry name" value="Cytochrome c1, transmembrane anchor, C-terminal"/>
    <property type="match status" value="1"/>
</dbReference>
<dbReference type="Pfam" id="PF03720">
    <property type="entry name" value="UDPG_MGDP_dh_C"/>
    <property type="match status" value="1"/>
</dbReference>
<evidence type="ECO:0000256" key="4">
    <source>
        <dbReference type="ARBA" id="ARBA00023002"/>
    </source>
</evidence>
<keyword evidence="13" id="KW-1185">Reference proteome</keyword>
<feature type="binding site" evidence="9">
    <location>
        <position position="257"/>
    </location>
    <ligand>
        <name>substrate</name>
    </ligand>
</feature>
<gene>
    <name evidence="12" type="ORF">FPL14_05855</name>
</gene>
<feature type="binding site" evidence="9">
    <location>
        <position position="204"/>
    </location>
    <ligand>
        <name>substrate</name>
    </ligand>
</feature>
<organism evidence="12 13">
    <name type="scientific">Cohnella cholangitidis</name>
    <dbReference type="NCBI Taxonomy" id="2598458"/>
    <lineage>
        <taxon>Bacteria</taxon>
        <taxon>Bacillati</taxon>
        <taxon>Bacillota</taxon>
        <taxon>Bacilli</taxon>
        <taxon>Bacillales</taxon>
        <taxon>Paenibacillaceae</taxon>
        <taxon>Cohnella</taxon>
    </lineage>
</organism>
<reference evidence="12 13" key="1">
    <citation type="submission" date="2019-07" db="EMBL/GenBank/DDBJ databases">
        <authorList>
            <person name="Kim J.K."/>
            <person name="Cheong H.-M."/>
            <person name="Choi Y."/>
            <person name="Hwang K.J."/>
            <person name="Lee S."/>
            <person name="Choi C."/>
        </authorList>
    </citation>
    <scope>NUCLEOTIDE SEQUENCE [LARGE SCALE GENOMIC DNA]</scope>
    <source>
        <strain evidence="12 13">KS 22</strain>
    </source>
</reference>
<evidence type="ECO:0000256" key="9">
    <source>
        <dbReference type="PIRSR" id="PIRSR500134-2"/>
    </source>
</evidence>
<dbReference type="InterPro" id="IPR036220">
    <property type="entry name" value="UDP-Glc/GDP-Man_DH_C_sf"/>
</dbReference>